<comment type="similarity">
    <text evidence="1">Belongs to the complex I LYR family.</text>
</comment>
<name>A0AAW0TFR3_SCYPA</name>
<dbReference type="GO" id="GO:0005739">
    <property type="term" value="C:mitochondrion"/>
    <property type="evidence" value="ECO:0007669"/>
    <property type="project" value="TreeGrafter"/>
</dbReference>
<dbReference type="EMBL" id="JARAKH010000031">
    <property type="protein sequence ID" value="KAK8386125.1"/>
    <property type="molecule type" value="Genomic_DNA"/>
</dbReference>
<dbReference type="InterPro" id="IPR052000">
    <property type="entry name" value="ETFRF1"/>
</dbReference>
<dbReference type="GO" id="GO:0090324">
    <property type="term" value="P:negative regulation of oxidative phosphorylation"/>
    <property type="evidence" value="ECO:0007669"/>
    <property type="project" value="InterPro"/>
</dbReference>
<gene>
    <name evidence="3" type="ORF">O3P69_010689</name>
</gene>
<dbReference type="PANTHER" id="PTHR21024:SF0">
    <property type="entry name" value="ELECTRON TRANSFER FLAVOPROTEIN REGULATORY FACTOR 1"/>
    <property type="match status" value="1"/>
</dbReference>
<dbReference type="InterPro" id="IPR045296">
    <property type="entry name" value="Complex1_LYR_ETFRF1_LYRM5"/>
</dbReference>
<dbReference type="AlphaFoldDB" id="A0AAW0TFR3"/>
<organism evidence="3 4">
    <name type="scientific">Scylla paramamosain</name>
    <name type="common">Mud crab</name>
    <dbReference type="NCBI Taxonomy" id="85552"/>
    <lineage>
        <taxon>Eukaryota</taxon>
        <taxon>Metazoa</taxon>
        <taxon>Ecdysozoa</taxon>
        <taxon>Arthropoda</taxon>
        <taxon>Crustacea</taxon>
        <taxon>Multicrustacea</taxon>
        <taxon>Malacostraca</taxon>
        <taxon>Eumalacostraca</taxon>
        <taxon>Eucarida</taxon>
        <taxon>Decapoda</taxon>
        <taxon>Pleocyemata</taxon>
        <taxon>Brachyura</taxon>
        <taxon>Eubrachyura</taxon>
        <taxon>Portunoidea</taxon>
        <taxon>Portunidae</taxon>
        <taxon>Portuninae</taxon>
        <taxon>Scylla</taxon>
    </lineage>
</organism>
<proteinExistence type="inferred from homology"/>
<feature type="domain" description="Complex 1 LYR protein" evidence="2">
    <location>
        <begin position="6"/>
        <end position="58"/>
    </location>
</feature>
<comment type="caution">
    <text evidence="3">The sequence shown here is derived from an EMBL/GenBank/DDBJ whole genome shotgun (WGS) entry which is preliminary data.</text>
</comment>
<dbReference type="Pfam" id="PF05347">
    <property type="entry name" value="Complex1_LYR"/>
    <property type="match status" value="1"/>
</dbReference>
<keyword evidence="4" id="KW-1185">Reference proteome</keyword>
<dbReference type="PANTHER" id="PTHR21024">
    <property type="entry name" value="GROWTH HORMONE-INDUCIBLE SOLUBLE PROTEIN-RELATED"/>
    <property type="match status" value="1"/>
</dbReference>
<evidence type="ECO:0000313" key="4">
    <source>
        <dbReference type="Proteomes" id="UP001487740"/>
    </source>
</evidence>
<dbReference type="InterPro" id="IPR008011">
    <property type="entry name" value="Complex1_LYR_dom"/>
</dbReference>
<evidence type="ECO:0000313" key="3">
    <source>
        <dbReference type="EMBL" id="KAK8386126.1"/>
    </source>
</evidence>
<dbReference type="EMBL" id="JARAKH010000031">
    <property type="protein sequence ID" value="KAK8386126.1"/>
    <property type="molecule type" value="Genomic_DNA"/>
</dbReference>
<accession>A0AAW0TFR3</accession>
<evidence type="ECO:0000259" key="2">
    <source>
        <dbReference type="Pfam" id="PF05347"/>
    </source>
</evidence>
<evidence type="ECO:0000256" key="1">
    <source>
        <dbReference type="ARBA" id="ARBA00009508"/>
    </source>
</evidence>
<dbReference type="CDD" id="cd20265">
    <property type="entry name" value="Complex1_LYR_ETFRF1_LYRM5"/>
    <property type="match status" value="1"/>
</dbReference>
<dbReference type="GO" id="GO:0022904">
    <property type="term" value="P:respiratory electron transport chain"/>
    <property type="evidence" value="ECO:0007669"/>
    <property type="project" value="TreeGrafter"/>
</dbReference>
<protein>
    <recommendedName>
        <fullName evidence="2">Complex 1 LYR protein domain-containing protein</fullName>
    </recommendedName>
</protein>
<reference evidence="3 4" key="1">
    <citation type="submission" date="2023-03" db="EMBL/GenBank/DDBJ databases">
        <title>High-quality genome of Scylla paramamosain provides insights in environmental adaptation.</title>
        <authorList>
            <person name="Zhang L."/>
        </authorList>
    </citation>
    <scope>NUCLEOTIDE SEQUENCE [LARGE SCALE GENOMIC DNA]</scope>
    <source>
        <strain evidence="3">LZ_2023a</strain>
        <tissue evidence="3">Muscle</tissue>
    </source>
</reference>
<sequence>MSQRSQVIQLYKNLLYLGREYPMGYEYFREKLKNAFLKNRHETDPRRITEMIARGEYVIKEIEALYMLRKYRTLKRRYYDTEDANKQATN</sequence>
<dbReference type="Proteomes" id="UP001487740">
    <property type="component" value="Unassembled WGS sequence"/>
</dbReference>